<evidence type="ECO:0000313" key="2">
    <source>
        <dbReference type="Proteomes" id="UP001732700"/>
    </source>
</evidence>
<organism evidence="1 2">
    <name type="scientific">Avena sativa</name>
    <name type="common">Oat</name>
    <dbReference type="NCBI Taxonomy" id="4498"/>
    <lineage>
        <taxon>Eukaryota</taxon>
        <taxon>Viridiplantae</taxon>
        <taxon>Streptophyta</taxon>
        <taxon>Embryophyta</taxon>
        <taxon>Tracheophyta</taxon>
        <taxon>Spermatophyta</taxon>
        <taxon>Magnoliopsida</taxon>
        <taxon>Liliopsida</taxon>
        <taxon>Poales</taxon>
        <taxon>Poaceae</taxon>
        <taxon>BOP clade</taxon>
        <taxon>Pooideae</taxon>
        <taxon>Poodae</taxon>
        <taxon>Poeae</taxon>
        <taxon>Poeae Chloroplast Group 1 (Aveneae type)</taxon>
        <taxon>Aveninae</taxon>
        <taxon>Avena</taxon>
    </lineage>
</organism>
<dbReference type="EnsemblPlants" id="AVESA.00010b.r2.6AG1046990.1">
    <property type="protein sequence ID" value="AVESA.00010b.r2.6AG1046990.1.CDS"/>
    <property type="gene ID" value="AVESA.00010b.r2.6AG1046990"/>
</dbReference>
<reference evidence="1" key="2">
    <citation type="submission" date="2025-09" db="UniProtKB">
        <authorList>
            <consortium name="EnsemblPlants"/>
        </authorList>
    </citation>
    <scope>IDENTIFICATION</scope>
</reference>
<proteinExistence type="predicted"/>
<evidence type="ECO:0000313" key="1">
    <source>
        <dbReference type="EnsemblPlants" id="AVESA.00010b.r2.6AG1046990.1.CDS"/>
    </source>
</evidence>
<sequence>MNFNSTKRNVLEHIVRDVEAEPVNLPLSLLQDITKDFSDHHKVGQGGFGIVYKGVLDNGNVAVKRIFNANNYEEKPFQTEANFLMSVKHQNIVRFLGYCANTEKQAMKVEGKKDYIYAEVIEKLLCFEYMSKGSLENFITDELRGLEWHTRFEIIEGICNGLYYLHEEKNIIHMDLNPDNILLDDQMIPKITDFGLARVRDEKSKTMSLHRQLTLGYCAPEYQFDGRMSFKSDIYSLGIIIMQLVTGQKVIPNTKNVLRRWRHRWNKSGSHIPLQYLQVTKCIEIAVSCMENEPNDRPFIRAIVCSLSGIRSTDENISNGNESTVEQISSPYSRDLLRIEPLELHFPFELNKETRCSLQLTNDTDDYIAFRIETTRMRYCIQPKKEVVPPRSNCSVSISGQARQQMTEPGKKYNNELTVESISVKKGLLAEHITRDMFRTEIGKLVDEVALTVVFDALLLPEEPKVNMSSLSASGKEGANKRRGVRVSKILPGSGGQLDVHPLMLRFPFESDKFIPRLLLDAHKLITRSLHLTNNSDEHVAFRLQESNSGNTRFENLPFEGVVLPRSSYTLIVATKDRVVPPPERAQLLILKSCGVRDQHIDPSSVFDTYDGETTNVVHKLTLEANFFAKRGVTSSELVTPAIKIISMDMKKVIALDVEPTRQWILTGQSSGYIRIWNYERQEIVESFKVSKESVYLVKFISPKQLFMVGSHDGVIHLYQYETKIEKIKSFSGHMIKSLSYHSAQPYKLLTVNDRKMELRDLQNDLASTETIFEQHSGKICQVVFNPKDNSSFASACDDNKVMVWEVHSGRLLFTLSGHSEGVNCLDYFTCGDKQNLITGSNDGTAKIWDLVEKKCIRTLESLRLAAVTSLCSHPNLPIVLMGSADGIVHLWNSTNSRIERIFDFGVDFFPVLGCLEGSRRFVIGQHHGVSVLTINNLNYNQDACNEEELTAHRGRDQTASEISSDSCEILDVHPVKLGFPFKPNEKSRHDLHLTNKTDKLVAFRLIGSWSWPLYGIVQPRTICTLVVETREHHKPPNKKDFDLILQSTMLSDLDVHTFTEKFEYDQFFSDVKEMGNTGVHEVILKAVYLQQ</sequence>
<protein>
    <submittedName>
        <fullName evidence="1">Uncharacterized protein</fullName>
    </submittedName>
</protein>
<dbReference type="Proteomes" id="UP001732700">
    <property type="component" value="Chromosome 6A"/>
</dbReference>
<reference evidence="1" key="1">
    <citation type="submission" date="2021-05" db="EMBL/GenBank/DDBJ databases">
        <authorList>
            <person name="Scholz U."/>
            <person name="Mascher M."/>
            <person name="Fiebig A."/>
        </authorList>
    </citation>
    <scope>NUCLEOTIDE SEQUENCE [LARGE SCALE GENOMIC DNA]</scope>
</reference>
<name>A0ACD5YQ02_AVESA</name>
<accession>A0ACD5YQ02</accession>
<keyword evidence="2" id="KW-1185">Reference proteome</keyword>